<evidence type="ECO:0000256" key="6">
    <source>
        <dbReference type="ARBA" id="ARBA00023163"/>
    </source>
</evidence>
<dbReference type="SUPFAM" id="SSF54814">
    <property type="entry name" value="Prokaryotic type KH domain (KH-domain type II)"/>
    <property type="match status" value="2"/>
</dbReference>
<feature type="compositionally biased region" description="Basic and acidic residues" evidence="8">
    <location>
        <begin position="586"/>
        <end position="604"/>
    </location>
</feature>
<dbReference type="SUPFAM" id="SSF50249">
    <property type="entry name" value="Nucleic acid-binding proteins"/>
    <property type="match status" value="1"/>
</dbReference>
<evidence type="ECO:0000256" key="3">
    <source>
        <dbReference type="ARBA" id="ARBA00022814"/>
    </source>
</evidence>
<dbReference type="InterPro" id="IPR010213">
    <property type="entry name" value="TF_NusA"/>
</dbReference>
<dbReference type="PROSITE" id="PS50126">
    <property type="entry name" value="S1"/>
    <property type="match status" value="1"/>
</dbReference>
<evidence type="ECO:0000256" key="1">
    <source>
        <dbReference type="ARBA" id="ARBA00022472"/>
    </source>
</evidence>
<comment type="similarity">
    <text evidence="7">Belongs to the NusA family.</text>
</comment>
<dbReference type="SMART" id="SM00316">
    <property type="entry name" value="S1"/>
    <property type="match status" value="1"/>
</dbReference>
<dbReference type="Proteomes" id="UP001333102">
    <property type="component" value="Chromosome"/>
</dbReference>
<dbReference type="CDD" id="cd22529">
    <property type="entry name" value="KH-II_NusA_rpt2"/>
    <property type="match status" value="1"/>
</dbReference>
<evidence type="ECO:0000256" key="4">
    <source>
        <dbReference type="ARBA" id="ARBA00022884"/>
    </source>
</evidence>
<keyword evidence="1 7" id="KW-0806">Transcription termination</keyword>
<dbReference type="InterPro" id="IPR058582">
    <property type="entry name" value="KH_NusA_2nd"/>
</dbReference>
<evidence type="ECO:0000256" key="2">
    <source>
        <dbReference type="ARBA" id="ARBA00022490"/>
    </source>
</evidence>
<keyword evidence="6 7" id="KW-0804">Transcription</keyword>
<feature type="compositionally biased region" description="Low complexity" evidence="8">
    <location>
        <begin position="386"/>
        <end position="418"/>
    </location>
</feature>
<dbReference type="SUPFAM" id="SSF69705">
    <property type="entry name" value="Transcription factor NusA, N-terminal domain"/>
    <property type="match status" value="1"/>
</dbReference>
<comment type="function">
    <text evidence="7">Participates in both transcription termination and antitermination.</text>
</comment>
<dbReference type="PANTHER" id="PTHR22648:SF0">
    <property type="entry name" value="TRANSCRIPTION TERMINATION_ANTITERMINATION PROTEIN NUSA"/>
    <property type="match status" value="1"/>
</dbReference>
<dbReference type="InterPro" id="IPR003029">
    <property type="entry name" value="S1_domain"/>
</dbReference>
<sequence length="652" mass="71385">MNLELMGALNELEKERGISREVLLKAIEDAIESAFRKSAQPHQNLRVDVDEKSGRVRVFSRKAVVEKVTDPASEISLEEAQRINPRFEVDDVVEVELTLPDLGRIAAQTAKQVVVQRIREAERNRIYEEYHSRQGDILTGIIRRIEHRTVYVDLGRAEAVLPPSEQVSTERYAPGVRMKFYLLEVNKTAKGPQLVLSRSHPGLLKRLFELEVPEIHDGVVEIRAWAREPGHRSKIAVWSTDRNVDPVGACVGPRGARVQQVVKELRQEKVDVIAWDPDPELFIANALQPARVLKAYLDPVERSARVIVPEKELSLAIGKEGQNARLAARLTGWRIDIKGESQWAEVQREFEEKRREWLDRQFALPQAAQPTPAGEGATEGAVVPGAEAPASAESVEEPVAQAAGPAAQVATPVEVDAPAPAPTEPVEAEPEEVWEPTEADLEPPADAIADEEEEPERAKKAKGVGKVRRMKGAKRLERRHIEEELEESDSLPSLFEGEEEAPAAAAPTPTRSPAREETLSVPLFAVARTLETPAKAEETPAAPSPKAPEPPGREAGRGGDARPASAASEPGKSEAGQAEQPPARQEPTREQASRPAPKADEHPRSPSPGAGAEPEATGNKKPRKVLKSLADLSPEDFGFSRPTSTGPQRRGR</sequence>
<dbReference type="InterPro" id="IPR036555">
    <property type="entry name" value="NusA_N_sf"/>
</dbReference>
<comment type="subunit">
    <text evidence="7">Monomer. Binds directly to the core enzyme of the DNA-dependent RNA polymerase and to nascent RNA.</text>
</comment>
<accession>A0ABZ1BL60</accession>
<dbReference type="PROSITE" id="PS50084">
    <property type="entry name" value="KH_TYPE_1"/>
    <property type="match status" value="1"/>
</dbReference>
<dbReference type="Pfam" id="PF08529">
    <property type="entry name" value="NusA_N"/>
    <property type="match status" value="1"/>
</dbReference>
<protein>
    <recommendedName>
        <fullName evidence="7">Transcription termination/antitermination protein NusA</fullName>
    </recommendedName>
</protein>
<dbReference type="HAMAP" id="MF_00945_B">
    <property type="entry name" value="NusA_B"/>
    <property type="match status" value="1"/>
</dbReference>
<dbReference type="CDD" id="cd02134">
    <property type="entry name" value="KH-II_NusA_rpt1"/>
    <property type="match status" value="1"/>
</dbReference>
<feature type="domain" description="S1 motif" evidence="9">
    <location>
        <begin position="135"/>
        <end position="199"/>
    </location>
</feature>
<evidence type="ECO:0000313" key="10">
    <source>
        <dbReference type="EMBL" id="WRP13305.1"/>
    </source>
</evidence>
<dbReference type="InterPro" id="IPR025249">
    <property type="entry name" value="TF_NusA_KH_1st"/>
</dbReference>
<feature type="compositionally biased region" description="Basic and acidic residues" evidence="8">
    <location>
        <begin position="551"/>
        <end position="560"/>
    </location>
</feature>
<dbReference type="NCBIfam" id="TIGR01953">
    <property type="entry name" value="NusA"/>
    <property type="match status" value="1"/>
</dbReference>
<feature type="compositionally biased region" description="Low complexity" evidence="8">
    <location>
        <begin position="502"/>
        <end position="512"/>
    </location>
</feature>
<dbReference type="InterPro" id="IPR009019">
    <property type="entry name" value="KH_sf_prok-type"/>
</dbReference>
<feature type="compositionally biased region" description="Polar residues" evidence="8">
    <location>
        <begin position="641"/>
        <end position="652"/>
    </location>
</feature>
<dbReference type="Pfam" id="PF13184">
    <property type="entry name" value="KH_NusA_1st"/>
    <property type="match status" value="1"/>
</dbReference>
<reference evidence="11" key="1">
    <citation type="submission" date="2023-12" db="EMBL/GenBank/DDBJ databases">
        <title>Novel isolates from deep terrestrial aquifers shed light on the physiology and ecology of the class Limnochordia.</title>
        <authorList>
            <person name="Karnachuk O.V."/>
            <person name="Lukina A.P."/>
            <person name="Avakyan M.R."/>
            <person name="Kadnikov V."/>
            <person name="Begmatov S."/>
            <person name="Beletsky A.V."/>
            <person name="Mardanov A.V."/>
            <person name="Ravin N.V."/>
        </authorList>
    </citation>
    <scope>NUCLEOTIDE SEQUENCE [LARGE SCALE GENOMIC DNA]</scope>
    <source>
        <strain evidence="11">LN</strain>
    </source>
</reference>
<evidence type="ECO:0000259" key="9">
    <source>
        <dbReference type="PROSITE" id="PS50126"/>
    </source>
</evidence>
<feature type="compositionally biased region" description="Acidic residues" evidence="8">
    <location>
        <begin position="426"/>
        <end position="455"/>
    </location>
</feature>
<dbReference type="Gene3D" id="3.30.1480.10">
    <property type="entry name" value="NusA, N-terminal domain"/>
    <property type="match status" value="1"/>
</dbReference>
<keyword evidence="2 7" id="KW-0963">Cytoplasm</keyword>
<feature type="compositionally biased region" description="Basic residues" evidence="8">
    <location>
        <begin position="459"/>
        <end position="478"/>
    </location>
</feature>
<dbReference type="RefSeq" id="WP_324667550.1">
    <property type="nucleotide sequence ID" value="NZ_CP141614.1"/>
</dbReference>
<keyword evidence="5 7" id="KW-0805">Transcription regulation</keyword>
<dbReference type="SMART" id="SM00322">
    <property type="entry name" value="KH"/>
    <property type="match status" value="2"/>
</dbReference>
<dbReference type="InterPro" id="IPR004087">
    <property type="entry name" value="KH_dom"/>
</dbReference>
<dbReference type="CDD" id="cd04455">
    <property type="entry name" value="S1_NusA"/>
    <property type="match status" value="1"/>
</dbReference>
<evidence type="ECO:0000256" key="8">
    <source>
        <dbReference type="SAM" id="MobiDB-lite"/>
    </source>
</evidence>
<dbReference type="PANTHER" id="PTHR22648">
    <property type="entry name" value="TRANSCRIPTION TERMINATION FACTOR NUSA"/>
    <property type="match status" value="1"/>
</dbReference>
<keyword evidence="3 7" id="KW-0889">Transcription antitermination</keyword>
<proteinExistence type="inferred from homology"/>
<keyword evidence="11" id="KW-1185">Reference proteome</keyword>
<keyword evidence="4 7" id="KW-0694">RNA-binding</keyword>
<organism evidence="10 11">
    <name type="scientific">Geochorda subterranea</name>
    <dbReference type="NCBI Taxonomy" id="3109564"/>
    <lineage>
        <taxon>Bacteria</taxon>
        <taxon>Bacillati</taxon>
        <taxon>Bacillota</taxon>
        <taxon>Limnochordia</taxon>
        <taxon>Limnochordales</taxon>
        <taxon>Geochordaceae</taxon>
        <taxon>Geochorda</taxon>
    </lineage>
</organism>
<feature type="region of interest" description="Disordered" evidence="8">
    <location>
        <begin position="386"/>
        <end position="652"/>
    </location>
</feature>
<dbReference type="InterPro" id="IPR012340">
    <property type="entry name" value="NA-bd_OB-fold"/>
</dbReference>
<name>A0ABZ1BL60_9FIRM</name>
<comment type="subcellular location">
    <subcellularLocation>
        <location evidence="7">Cytoplasm</location>
    </subcellularLocation>
</comment>
<dbReference type="InterPro" id="IPR015946">
    <property type="entry name" value="KH_dom-like_a/b"/>
</dbReference>
<dbReference type="InterPro" id="IPR030842">
    <property type="entry name" value="TF_NusA_bacterial"/>
</dbReference>
<dbReference type="Gene3D" id="2.40.50.140">
    <property type="entry name" value="Nucleic acid-binding proteins"/>
    <property type="match status" value="1"/>
</dbReference>
<evidence type="ECO:0000256" key="5">
    <source>
        <dbReference type="ARBA" id="ARBA00023015"/>
    </source>
</evidence>
<gene>
    <name evidence="7 10" type="primary">nusA</name>
    <name evidence="10" type="ORF">VLY81_07525</name>
</gene>
<dbReference type="Gene3D" id="3.30.300.20">
    <property type="match status" value="2"/>
</dbReference>
<dbReference type="Pfam" id="PF26594">
    <property type="entry name" value="KH_NusA_2nd"/>
    <property type="match status" value="1"/>
</dbReference>
<dbReference type="Pfam" id="PF00575">
    <property type="entry name" value="S1"/>
    <property type="match status" value="1"/>
</dbReference>
<evidence type="ECO:0000256" key="7">
    <source>
        <dbReference type="HAMAP-Rule" id="MF_00945"/>
    </source>
</evidence>
<dbReference type="EMBL" id="CP141614">
    <property type="protein sequence ID" value="WRP13305.1"/>
    <property type="molecule type" value="Genomic_DNA"/>
</dbReference>
<evidence type="ECO:0000313" key="11">
    <source>
        <dbReference type="Proteomes" id="UP001333102"/>
    </source>
</evidence>
<dbReference type="InterPro" id="IPR013735">
    <property type="entry name" value="TF_NusA_N"/>
</dbReference>